<dbReference type="EMBL" id="JACOPK010000004">
    <property type="protein sequence ID" value="MBC5695363.1"/>
    <property type="molecule type" value="Genomic_DNA"/>
</dbReference>
<dbReference type="PIRSF" id="PIRSF010386">
    <property type="entry name" value="RocB"/>
    <property type="match status" value="1"/>
</dbReference>
<comment type="caution">
    <text evidence="4">The sequence shown here is derived from an EMBL/GenBank/DDBJ whole genome shotgun (WGS) entry which is preliminary data.</text>
</comment>
<accession>A0ABR7GM24</accession>
<protein>
    <submittedName>
        <fullName evidence="4">M20/M25/M40 family metallo-hydrolase</fullName>
    </submittedName>
</protein>
<dbReference type="InterPro" id="IPR001261">
    <property type="entry name" value="ArgE/DapE_CS"/>
</dbReference>
<dbReference type="InterPro" id="IPR002933">
    <property type="entry name" value="Peptidase_M20"/>
</dbReference>
<dbReference type="SUPFAM" id="SSF53187">
    <property type="entry name" value="Zn-dependent exopeptidases"/>
    <property type="match status" value="1"/>
</dbReference>
<sequence length="545" mass="61915">MFDEIKTLTKKLVSIPSMNATSGERDIADAIEAYLRDIPYFKAHPELVITQDLKEDPMHRRNVMALLKGGDGTERDTIMLHGHIDTVDVDDFGRYKPYAFDCDKLAEVFRDAELPEDARRDLESGDYLFGRGACDMKGGDAVFLVLAKHLAEQAEKLHGNLLLSFNPVEETLHRGIIEELPLLRKLQEQHNLTFRLAINNDFICPMYAGDTTRYVYTGAVGKLLPMFYIIGRETHVAQCFEGFSPDLTAAELTRIIDRNPDFCDGYNGEYTLPPTVLKMQDLKPRYNVQTPHTAAVYFNYFVHNRQLTEIMAQLKDTARTALNNVMQAADERYRTYCEISGNRYSSLIEKTQVIDYRELYLRAKETCDGDLDAYIDSVTDASISAGDDMRITSLRIVQALSDLCGIKTPTVVVFFATPFCPHNTLKKENADEARVISDLEKIASAFSAESGEVMKLQQFFPSLTDSSYLKIDDDDDSVAMLKNCFPGYEKLYPVPLETAKALNIPAVNYGVWGKDCHKWTERIYMPYSFGKLPDFIVKTIHYYFD</sequence>
<keyword evidence="1" id="KW-0378">Hydrolase</keyword>
<dbReference type="InterPro" id="IPR012166">
    <property type="entry name" value="Uncharacterised_RocB"/>
</dbReference>
<evidence type="ECO:0000313" key="4">
    <source>
        <dbReference type="EMBL" id="MBC5695363.1"/>
    </source>
</evidence>
<dbReference type="PANTHER" id="PTHR43808">
    <property type="entry name" value="ACETYLORNITHINE DEACETYLASE"/>
    <property type="match status" value="1"/>
</dbReference>
<gene>
    <name evidence="4" type="ORF">H8S02_05305</name>
</gene>
<feature type="coiled-coil region" evidence="3">
    <location>
        <begin position="304"/>
        <end position="331"/>
    </location>
</feature>
<keyword evidence="2" id="KW-0862">Zinc</keyword>
<evidence type="ECO:0000256" key="2">
    <source>
        <dbReference type="ARBA" id="ARBA00022833"/>
    </source>
</evidence>
<dbReference type="Gene3D" id="3.40.630.10">
    <property type="entry name" value="Zn peptidases"/>
    <property type="match status" value="1"/>
</dbReference>
<evidence type="ECO:0000256" key="1">
    <source>
        <dbReference type="ARBA" id="ARBA00022801"/>
    </source>
</evidence>
<organism evidence="4 5">
    <name type="scientific">Agathobaculum hominis</name>
    <dbReference type="NCBI Taxonomy" id="2763014"/>
    <lineage>
        <taxon>Bacteria</taxon>
        <taxon>Bacillati</taxon>
        <taxon>Bacillota</taxon>
        <taxon>Clostridia</taxon>
        <taxon>Eubacteriales</taxon>
        <taxon>Butyricicoccaceae</taxon>
        <taxon>Agathobaculum</taxon>
    </lineage>
</organism>
<dbReference type="InterPro" id="IPR050072">
    <property type="entry name" value="Peptidase_M20A"/>
</dbReference>
<dbReference type="Proteomes" id="UP000641741">
    <property type="component" value="Unassembled WGS sequence"/>
</dbReference>
<name>A0ABR7GM24_9FIRM</name>
<dbReference type="PANTHER" id="PTHR43808:SF27">
    <property type="entry name" value="PROTEIN ROCB"/>
    <property type="match status" value="1"/>
</dbReference>
<evidence type="ECO:0000313" key="5">
    <source>
        <dbReference type="Proteomes" id="UP000641741"/>
    </source>
</evidence>
<keyword evidence="3" id="KW-0175">Coiled coil</keyword>
<keyword evidence="5" id="KW-1185">Reference proteome</keyword>
<dbReference type="Pfam" id="PF01546">
    <property type="entry name" value="Peptidase_M20"/>
    <property type="match status" value="1"/>
</dbReference>
<proteinExistence type="predicted"/>
<evidence type="ECO:0000256" key="3">
    <source>
        <dbReference type="SAM" id="Coils"/>
    </source>
</evidence>
<reference evidence="4 5" key="1">
    <citation type="submission" date="2020-08" db="EMBL/GenBank/DDBJ databases">
        <title>Genome public.</title>
        <authorList>
            <person name="Liu C."/>
            <person name="Sun Q."/>
        </authorList>
    </citation>
    <scope>NUCLEOTIDE SEQUENCE [LARGE SCALE GENOMIC DNA]</scope>
    <source>
        <strain evidence="4 5">M2</strain>
    </source>
</reference>
<dbReference type="PROSITE" id="PS00758">
    <property type="entry name" value="ARGE_DAPE_CPG2_1"/>
    <property type="match status" value="1"/>
</dbReference>